<feature type="compositionally biased region" description="Acidic residues" evidence="1">
    <location>
        <begin position="50"/>
        <end position="66"/>
    </location>
</feature>
<sequence length="82" mass="8891">MATPSGSKVPTSSGDPARKLSHGGEEEQQKITSELAKYQNAEGKQHALYDEDDEIEEDIGVLDGEGDGPMFGDNDTIDLDFY</sequence>
<name>A0A5N6PLL2_9ASTR</name>
<evidence type="ECO:0000256" key="1">
    <source>
        <dbReference type="SAM" id="MobiDB-lite"/>
    </source>
</evidence>
<dbReference type="EMBL" id="SZYD01000004">
    <property type="protein sequence ID" value="KAD6454823.1"/>
    <property type="molecule type" value="Genomic_DNA"/>
</dbReference>
<feature type="region of interest" description="Disordered" evidence="1">
    <location>
        <begin position="1"/>
        <end position="82"/>
    </location>
</feature>
<gene>
    <name evidence="2" type="ORF">E3N88_09529</name>
</gene>
<protein>
    <submittedName>
        <fullName evidence="2">Uncharacterized protein</fullName>
    </submittedName>
</protein>
<reference evidence="2 3" key="1">
    <citation type="submission" date="2019-05" db="EMBL/GenBank/DDBJ databases">
        <title>Mikania micrantha, genome provides insights into the molecular mechanism of rapid growth.</title>
        <authorList>
            <person name="Liu B."/>
        </authorList>
    </citation>
    <scope>NUCLEOTIDE SEQUENCE [LARGE SCALE GENOMIC DNA]</scope>
    <source>
        <strain evidence="2">NLD-2019</strain>
        <tissue evidence="2">Leaf</tissue>
    </source>
</reference>
<evidence type="ECO:0000313" key="3">
    <source>
        <dbReference type="Proteomes" id="UP000326396"/>
    </source>
</evidence>
<dbReference type="AlphaFoldDB" id="A0A5N6PLL2"/>
<organism evidence="2 3">
    <name type="scientific">Mikania micrantha</name>
    <name type="common">bitter vine</name>
    <dbReference type="NCBI Taxonomy" id="192012"/>
    <lineage>
        <taxon>Eukaryota</taxon>
        <taxon>Viridiplantae</taxon>
        <taxon>Streptophyta</taxon>
        <taxon>Embryophyta</taxon>
        <taxon>Tracheophyta</taxon>
        <taxon>Spermatophyta</taxon>
        <taxon>Magnoliopsida</taxon>
        <taxon>eudicotyledons</taxon>
        <taxon>Gunneridae</taxon>
        <taxon>Pentapetalae</taxon>
        <taxon>asterids</taxon>
        <taxon>campanulids</taxon>
        <taxon>Asterales</taxon>
        <taxon>Asteraceae</taxon>
        <taxon>Asteroideae</taxon>
        <taxon>Heliantheae alliance</taxon>
        <taxon>Eupatorieae</taxon>
        <taxon>Mikania</taxon>
    </lineage>
</organism>
<keyword evidence="3" id="KW-1185">Reference proteome</keyword>
<evidence type="ECO:0000313" key="2">
    <source>
        <dbReference type="EMBL" id="KAD6454823.1"/>
    </source>
</evidence>
<feature type="compositionally biased region" description="Polar residues" evidence="1">
    <location>
        <begin position="1"/>
        <end position="14"/>
    </location>
</feature>
<dbReference type="Proteomes" id="UP000326396">
    <property type="component" value="Linkage Group LG12"/>
</dbReference>
<proteinExistence type="predicted"/>
<feature type="compositionally biased region" description="Basic and acidic residues" evidence="1">
    <location>
        <begin position="16"/>
        <end position="29"/>
    </location>
</feature>
<comment type="caution">
    <text evidence="2">The sequence shown here is derived from an EMBL/GenBank/DDBJ whole genome shotgun (WGS) entry which is preliminary data.</text>
</comment>
<accession>A0A5N6PLL2</accession>